<evidence type="ECO:0000313" key="3">
    <source>
        <dbReference type="EMBL" id="KZT31879.1"/>
    </source>
</evidence>
<evidence type="ECO:0000256" key="1">
    <source>
        <dbReference type="SAM" id="MobiDB-lite"/>
    </source>
</evidence>
<organism evidence="3 4">
    <name type="scientific">Sistotremastrum suecicum HHB10207 ss-3</name>
    <dbReference type="NCBI Taxonomy" id="1314776"/>
    <lineage>
        <taxon>Eukaryota</taxon>
        <taxon>Fungi</taxon>
        <taxon>Dikarya</taxon>
        <taxon>Basidiomycota</taxon>
        <taxon>Agaricomycotina</taxon>
        <taxon>Agaricomycetes</taxon>
        <taxon>Sistotremastrales</taxon>
        <taxon>Sistotremastraceae</taxon>
        <taxon>Sistotremastrum</taxon>
    </lineage>
</organism>
<accession>A0A165X6I4</accession>
<dbReference type="Proteomes" id="UP000076798">
    <property type="component" value="Unassembled WGS sequence"/>
</dbReference>
<dbReference type="InterPro" id="IPR053045">
    <property type="entry name" value="Zinc_cluster_trans_reg"/>
</dbReference>
<keyword evidence="2" id="KW-1133">Transmembrane helix</keyword>
<dbReference type="OrthoDB" id="65716at2759"/>
<sequence>MDATQRDPQHLSMHQPMHQQQQMHQPQMQTHAHQSSLPLDQNQLGIDLTNGHMPHQQGQSQQGGVGGSGGGEIQPIVPMSKQEAFLLTAADQPGGTRDERLARVIRSKYEAGLLKPYNYVHGYARLSRWMDRNLRPDSKQLILQPIQILRPKFSAIAKGLTDMDLVFIEEAFERMLLDYDRVFSAMGIPACLWRRTGEIYKGNKEFAELVGIDDGMLREVSFDSIFSYSFVSSSLIFAFLLALSPAPSLRSVIRLVSCGPRCPPDPWDRRYILFSRPMRLMRMLM</sequence>
<feature type="compositionally biased region" description="Low complexity" evidence="1">
    <location>
        <begin position="10"/>
        <end position="34"/>
    </location>
</feature>
<proteinExistence type="predicted"/>
<keyword evidence="4" id="KW-1185">Reference proteome</keyword>
<reference evidence="3 4" key="1">
    <citation type="journal article" date="2016" name="Mol. Biol. Evol.">
        <title>Comparative Genomics of Early-Diverging Mushroom-Forming Fungi Provides Insights into the Origins of Lignocellulose Decay Capabilities.</title>
        <authorList>
            <person name="Nagy L.G."/>
            <person name="Riley R."/>
            <person name="Tritt A."/>
            <person name="Adam C."/>
            <person name="Daum C."/>
            <person name="Floudas D."/>
            <person name="Sun H."/>
            <person name="Yadav J.S."/>
            <person name="Pangilinan J."/>
            <person name="Larsson K.H."/>
            <person name="Matsuura K."/>
            <person name="Barry K."/>
            <person name="Labutti K."/>
            <person name="Kuo R."/>
            <person name="Ohm R.A."/>
            <person name="Bhattacharya S.S."/>
            <person name="Shirouzu T."/>
            <person name="Yoshinaga Y."/>
            <person name="Martin F.M."/>
            <person name="Grigoriev I.V."/>
            <person name="Hibbett D.S."/>
        </authorList>
    </citation>
    <scope>NUCLEOTIDE SEQUENCE [LARGE SCALE GENOMIC DNA]</scope>
    <source>
        <strain evidence="3 4">HHB10207 ss-3</strain>
    </source>
</reference>
<evidence type="ECO:0000256" key="2">
    <source>
        <dbReference type="SAM" id="Phobius"/>
    </source>
</evidence>
<keyword evidence="2" id="KW-0472">Membrane</keyword>
<feature type="transmembrane region" description="Helical" evidence="2">
    <location>
        <begin position="225"/>
        <end position="244"/>
    </location>
</feature>
<dbReference type="EMBL" id="KV428435">
    <property type="protein sequence ID" value="KZT31879.1"/>
    <property type="molecule type" value="Genomic_DNA"/>
</dbReference>
<protein>
    <recommendedName>
        <fullName evidence="5">PAS domain-containing protein</fullName>
    </recommendedName>
</protein>
<dbReference type="STRING" id="1314776.A0A165X6I4"/>
<dbReference type="PANTHER" id="PTHR31986">
    <property type="entry name" value="REGULATOR OF DRUG SENSITIVITY 2"/>
    <property type="match status" value="1"/>
</dbReference>
<feature type="compositionally biased region" description="Gly residues" evidence="1">
    <location>
        <begin position="61"/>
        <end position="72"/>
    </location>
</feature>
<dbReference type="GO" id="GO:0005634">
    <property type="term" value="C:nucleus"/>
    <property type="evidence" value="ECO:0007669"/>
    <property type="project" value="TreeGrafter"/>
</dbReference>
<name>A0A165X6I4_9AGAM</name>
<evidence type="ECO:0000313" key="4">
    <source>
        <dbReference type="Proteomes" id="UP000076798"/>
    </source>
</evidence>
<gene>
    <name evidence="3" type="ORF">SISSUDRAFT_1056168</name>
</gene>
<feature type="compositionally biased region" description="Polar residues" evidence="1">
    <location>
        <begin position="35"/>
        <end position="44"/>
    </location>
</feature>
<feature type="region of interest" description="Disordered" evidence="1">
    <location>
        <begin position="1"/>
        <end position="72"/>
    </location>
</feature>
<evidence type="ECO:0008006" key="5">
    <source>
        <dbReference type="Google" id="ProtNLM"/>
    </source>
</evidence>
<dbReference type="PANTHER" id="PTHR31986:SF7">
    <property type="entry name" value="REGULATOR OF DRUG SENSITIVITY 2"/>
    <property type="match status" value="1"/>
</dbReference>
<dbReference type="GO" id="GO:0000977">
    <property type="term" value="F:RNA polymerase II transcription regulatory region sequence-specific DNA binding"/>
    <property type="evidence" value="ECO:0007669"/>
    <property type="project" value="TreeGrafter"/>
</dbReference>
<keyword evidence="2" id="KW-0812">Transmembrane</keyword>
<dbReference type="AlphaFoldDB" id="A0A165X6I4"/>